<evidence type="ECO:0000256" key="1">
    <source>
        <dbReference type="ARBA" id="ARBA00022741"/>
    </source>
</evidence>
<dbReference type="Gene3D" id="3.30.300.30">
    <property type="match status" value="1"/>
</dbReference>
<dbReference type="Pfam" id="PF23562">
    <property type="entry name" value="AMP-binding_C_3"/>
    <property type="match status" value="1"/>
</dbReference>
<reference evidence="5" key="2">
    <citation type="journal article" date="2021" name="PeerJ">
        <title>Extensive microbial diversity within the chicken gut microbiome revealed by metagenomics and culture.</title>
        <authorList>
            <person name="Gilroy R."/>
            <person name="Ravi A."/>
            <person name="Getino M."/>
            <person name="Pursley I."/>
            <person name="Horton D.L."/>
            <person name="Alikhan N.F."/>
            <person name="Baker D."/>
            <person name="Gharbi K."/>
            <person name="Hall N."/>
            <person name="Watson M."/>
            <person name="Adriaenssens E.M."/>
            <person name="Foster-Nyarko E."/>
            <person name="Jarju S."/>
            <person name="Secka A."/>
            <person name="Antonio M."/>
            <person name="Oren A."/>
            <person name="Chaudhuri R.R."/>
            <person name="La Ragione R."/>
            <person name="Hildebrand F."/>
            <person name="Pallen M.J."/>
        </authorList>
    </citation>
    <scope>NUCLEOTIDE SEQUENCE</scope>
    <source>
        <strain evidence="5">11300</strain>
    </source>
</reference>
<proteinExistence type="predicted"/>
<dbReference type="PANTHER" id="PTHR43272:SF33">
    <property type="entry name" value="AMP-BINDING DOMAIN-CONTAINING PROTEIN-RELATED"/>
    <property type="match status" value="1"/>
</dbReference>
<dbReference type="InterPro" id="IPR000873">
    <property type="entry name" value="AMP-dep_synth/lig_dom"/>
</dbReference>
<dbReference type="PROSITE" id="PS00455">
    <property type="entry name" value="AMP_BINDING"/>
    <property type="match status" value="1"/>
</dbReference>
<accession>A0A9D1I3N3</accession>
<dbReference type="Gene3D" id="3.40.50.12780">
    <property type="entry name" value="N-terminal domain of ligase-like"/>
    <property type="match status" value="1"/>
</dbReference>
<dbReference type="PANTHER" id="PTHR43272">
    <property type="entry name" value="LONG-CHAIN-FATTY-ACID--COA LIGASE"/>
    <property type="match status" value="1"/>
</dbReference>
<evidence type="ECO:0000313" key="6">
    <source>
        <dbReference type="Proteomes" id="UP000824091"/>
    </source>
</evidence>
<dbReference type="InterPro" id="IPR020845">
    <property type="entry name" value="AMP-binding_CS"/>
</dbReference>
<comment type="caution">
    <text evidence="5">The sequence shown here is derived from an EMBL/GenBank/DDBJ whole genome shotgun (WGS) entry which is preliminary data.</text>
</comment>
<dbReference type="InterPro" id="IPR045851">
    <property type="entry name" value="AMP-bd_C_sf"/>
</dbReference>
<dbReference type="SUPFAM" id="SSF56801">
    <property type="entry name" value="Acetyl-CoA synthetase-like"/>
    <property type="match status" value="1"/>
</dbReference>
<sequence>MARILKKVPNFKLPKYKMRDIDEIEELKVDYTDEFIKNLDKKGEKKAEGYPGTDYRTIKEIFVRNIEKYKDRPFVLEKFNRKGAFEERTYGRFGEDVKNLGTGLIRTFKLRGEKVMIIGETTYEWYVSYMAMLCGAGIAVPTDKELPDNELENIIKRSDAAAIIYSPRKRDQIKKVANHCPGVRFFMEMYSDEKLNGRFVGLDYVMEEGKFLRGMGYEEYMDIEIDPDAFALLIFTSGTTSASKGVMISNTNLAYNVNAVTPYVYLTPDDRLFSVLPLHHTYESTIGFLLPMAIGASIAVCQGLKHIASDMKETEPTAIIAVPLLIEALYKKINQGIEKSGKAQMVKYMITLTNGLKNLGVDIKRKVFKDIYANLGGRLRIVVSAAAPIDAKVGKWLEDIGVIFLQGYGLTETAPIAALTPDYDTRVGSAGKSVVCDEIKIKDPNENGEGEILIRGKTVMLGYYEDAEATAAAIDEDGWFNSGDIGYMDEDGFIYITGRSKNVIVTQNGKNIYPEEIETLLSKVEEIKECMVYGKEVAGEKELIITARVIPDYERIEELHGADLSEDEVYKVIWEQIKKVNRKLSNYKTIKKLEIKTDEFEKTSTMKIKRYAELAKK</sequence>
<dbReference type="EMBL" id="DVMO01000051">
    <property type="protein sequence ID" value="HIU27404.1"/>
    <property type="molecule type" value="Genomic_DNA"/>
</dbReference>
<name>A0A9D1I3N3_9FIRM</name>
<reference evidence="5" key="1">
    <citation type="submission" date="2020-10" db="EMBL/GenBank/DDBJ databases">
        <authorList>
            <person name="Gilroy R."/>
        </authorList>
    </citation>
    <scope>NUCLEOTIDE SEQUENCE</scope>
    <source>
        <strain evidence="5">11300</strain>
    </source>
</reference>
<dbReference type="GO" id="GO:0005524">
    <property type="term" value="F:ATP binding"/>
    <property type="evidence" value="ECO:0007669"/>
    <property type="project" value="UniProtKB-KW"/>
</dbReference>
<dbReference type="GO" id="GO:0016020">
    <property type="term" value="C:membrane"/>
    <property type="evidence" value="ECO:0007669"/>
    <property type="project" value="TreeGrafter"/>
</dbReference>
<protein>
    <submittedName>
        <fullName evidence="5">AMP-binding protein</fullName>
    </submittedName>
</protein>
<gene>
    <name evidence="5" type="ORF">IAD16_03340</name>
</gene>
<evidence type="ECO:0000313" key="5">
    <source>
        <dbReference type="EMBL" id="HIU27404.1"/>
    </source>
</evidence>
<evidence type="ECO:0000256" key="2">
    <source>
        <dbReference type="ARBA" id="ARBA00022840"/>
    </source>
</evidence>
<evidence type="ECO:0000259" key="4">
    <source>
        <dbReference type="Pfam" id="PF00501"/>
    </source>
</evidence>
<dbReference type="Proteomes" id="UP000824091">
    <property type="component" value="Unassembled WGS sequence"/>
</dbReference>
<keyword evidence="1" id="KW-0547">Nucleotide-binding</keyword>
<organism evidence="5 6">
    <name type="scientific">Candidatus Fimisoma avicola</name>
    <dbReference type="NCBI Taxonomy" id="2840826"/>
    <lineage>
        <taxon>Bacteria</taxon>
        <taxon>Bacillati</taxon>
        <taxon>Bacillota</taxon>
        <taxon>Clostridia</taxon>
        <taxon>Eubacteriales</taxon>
        <taxon>Candidatus Fimisoma</taxon>
    </lineage>
</organism>
<evidence type="ECO:0000256" key="3">
    <source>
        <dbReference type="ARBA" id="ARBA00024484"/>
    </source>
</evidence>
<dbReference type="GO" id="GO:0004467">
    <property type="term" value="F:long-chain fatty acid-CoA ligase activity"/>
    <property type="evidence" value="ECO:0007669"/>
    <property type="project" value="UniProtKB-EC"/>
</dbReference>
<dbReference type="InterPro" id="IPR042099">
    <property type="entry name" value="ANL_N_sf"/>
</dbReference>
<dbReference type="AlphaFoldDB" id="A0A9D1I3N3"/>
<comment type="catalytic activity">
    <reaction evidence="3">
        <text>a long-chain fatty acid + ATP + CoA = a long-chain fatty acyl-CoA + AMP + diphosphate</text>
        <dbReference type="Rhea" id="RHEA:15421"/>
        <dbReference type="ChEBI" id="CHEBI:30616"/>
        <dbReference type="ChEBI" id="CHEBI:33019"/>
        <dbReference type="ChEBI" id="CHEBI:57287"/>
        <dbReference type="ChEBI" id="CHEBI:57560"/>
        <dbReference type="ChEBI" id="CHEBI:83139"/>
        <dbReference type="ChEBI" id="CHEBI:456215"/>
        <dbReference type="EC" id="6.2.1.3"/>
    </reaction>
    <physiologicalReaction direction="left-to-right" evidence="3">
        <dbReference type="Rhea" id="RHEA:15422"/>
    </physiologicalReaction>
</comment>
<feature type="domain" description="AMP-dependent synthetase/ligase" evidence="4">
    <location>
        <begin position="64"/>
        <end position="464"/>
    </location>
</feature>
<dbReference type="Pfam" id="PF00501">
    <property type="entry name" value="AMP-binding"/>
    <property type="match status" value="1"/>
</dbReference>
<keyword evidence="2" id="KW-0067">ATP-binding</keyword>